<evidence type="ECO:0000259" key="5">
    <source>
        <dbReference type="Pfam" id="PF00389"/>
    </source>
</evidence>
<keyword evidence="2 4" id="KW-0560">Oxidoreductase</keyword>
<dbReference type="InterPro" id="IPR006140">
    <property type="entry name" value="D-isomer_DH_NAD-bd"/>
</dbReference>
<dbReference type="CDD" id="cd12162">
    <property type="entry name" value="2-Hacid_dh_4"/>
    <property type="match status" value="1"/>
</dbReference>
<reference evidence="7" key="1">
    <citation type="submission" date="2020-10" db="EMBL/GenBank/DDBJ databases">
        <authorList>
            <person name="Gilroy R."/>
        </authorList>
    </citation>
    <scope>NUCLEOTIDE SEQUENCE</scope>
    <source>
        <strain evidence="7">10037</strain>
    </source>
</reference>
<accession>A0A9D9I3G7</accession>
<dbReference type="NCBIfam" id="NF006263">
    <property type="entry name" value="PRK08410.1"/>
    <property type="match status" value="1"/>
</dbReference>
<gene>
    <name evidence="7" type="ORF">IAB93_04520</name>
</gene>
<dbReference type="PANTHER" id="PTHR43761">
    <property type="entry name" value="D-ISOMER SPECIFIC 2-HYDROXYACID DEHYDROGENASE FAMILY PROTEIN (AFU_ORTHOLOGUE AFUA_1G13630)"/>
    <property type="match status" value="1"/>
</dbReference>
<dbReference type="SUPFAM" id="SSF52283">
    <property type="entry name" value="Formate/glycerate dehydrogenase catalytic domain-like"/>
    <property type="match status" value="1"/>
</dbReference>
<reference evidence="7" key="2">
    <citation type="journal article" date="2021" name="PeerJ">
        <title>Extensive microbial diversity within the chicken gut microbiome revealed by metagenomics and culture.</title>
        <authorList>
            <person name="Gilroy R."/>
            <person name="Ravi A."/>
            <person name="Getino M."/>
            <person name="Pursley I."/>
            <person name="Horton D.L."/>
            <person name="Alikhan N.F."/>
            <person name="Baker D."/>
            <person name="Gharbi K."/>
            <person name="Hall N."/>
            <person name="Watson M."/>
            <person name="Adriaenssens E.M."/>
            <person name="Foster-Nyarko E."/>
            <person name="Jarju S."/>
            <person name="Secka A."/>
            <person name="Antonio M."/>
            <person name="Oren A."/>
            <person name="Chaudhuri R.R."/>
            <person name="La Ragione R."/>
            <person name="Hildebrand F."/>
            <person name="Pallen M.J."/>
        </authorList>
    </citation>
    <scope>NUCLEOTIDE SEQUENCE</scope>
    <source>
        <strain evidence="7">10037</strain>
    </source>
</reference>
<dbReference type="SUPFAM" id="SSF51735">
    <property type="entry name" value="NAD(P)-binding Rossmann-fold domains"/>
    <property type="match status" value="1"/>
</dbReference>
<dbReference type="EMBL" id="JADIME010000044">
    <property type="protein sequence ID" value="MBO8465246.1"/>
    <property type="molecule type" value="Genomic_DNA"/>
</dbReference>
<proteinExistence type="inferred from homology"/>
<feature type="domain" description="D-isomer specific 2-hydroxyacid dehydrogenase NAD-binding" evidence="6">
    <location>
        <begin position="105"/>
        <end position="295"/>
    </location>
</feature>
<dbReference type="Pfam" id="PF02826">
    <property type="entry name" value="2-Hacid_dh_C"/>
    <property type="match status" value="1"/>
</dbReference>
<dbReference type="InterPro" id="IPR036291">
    <property type="entry name" value="NAD(P)-bd_dom_sf"/>
</dbReference>
<dbReference type="AlphaFoldDB" id="A0A9D9I3G7"/>
<evidence type="ECO:0000259" key="6">
    <source>
        <dbReference type="Pfam" id="PF02826"/>
    </source>
</evidence>
<sequence length="316" mass="35069">MKIVFLDSDTMGDVSFAPIAEKGELILYPRSTPQQAIERVKDCEVLIVNKIIVNKELVDAAPKLRLICEAATGVNNIDIEYARSKGIPVRNAAGYSTESVAQVTFMHILNLVGHASYFDRRVKTGEYYENGIFSDMSWPFFELKGKKLGIIGMGNIGQRVARIAVAFGMEVAYYSTSGTSHCKDYPSLPLEDLLSVSDIVTIHAPLNDATRNLVTYDRLKLMKPSAYILNMGRGGIINEQDLADALSDNIIAGAATDVYAREPLEPGHPYLKFKDYTDKDGRCLKEKLLLTPHIAWTSDEALKTLVEKIAENIYLQ</sequence>
<name>A0A9D9I3G7_9BACT</name>
<dbReference type="Pfam" id="PF00389">
    <property type="entry name" value="2-Hacid_dh"/>
    <property type="match status" value="1"/>
</dbReference>
<evidence type="ECO:0000313" key="8">
    <source>
        <dbReference type="Proteomes" id="UP000823597"/>
    </source>
</evidence>
<dbReference type="PROSITE" id="PS00671">
    <property type="entry name" value="D_2_HYDROXYACID_DH_3"/>
    <property type="match status" value="1"/>
</dbReference>
<comment type="caution">
    <text evidence="7">The sequence shown here is derived from an EMBL/GenBank/DDBJ whole genome shotgun (WGS) entry which is preliminary data.</text>
</comment>
<evidence type="ECO:0000256" key="1">
    <source>
        <dbReference type="ARBA" id="ARBA00005854"/>
    </source>
</evidence>
<dbReference type="Proteomes" id="UP000823597">
    <property type="component" value="Unassembled WGS sequence"/>
</dbReference>
<comment type="similarity">
    <text evidence="1 4">Belongs to the D-isomer specific 2-hydroxyacid dehydrogenase family.</text>
</comment>
<dbReference type="GO" id="GO:0051287">
    <property type="term" value="F:NAD binding"/>
    <property type="evidence" value="ECO:0007669"/>
    <property type="project" value="InterPro"/>
</dbReference>
<dbReference type="Gene3D" id="3.40.50.720">
    <property type="entry name" value="NAD(P)-binding Rossmann-like Domain"/>
    <property type="match status" value="2"/>
</dbReference>
<evidence type="ECO:0000313" key="7">
    <source>
        <dbReference type="EMBL" id="MBO8465246.1"/>
    </source>
</evidence>
<evidence type="ECO:0000256" key="2">
    <source>
        <dbReference type="ARBA" id="ARBA00023002"/>
    </source>
</evidence>
<dbReference type="GO" id="GO:0016616">
    <property type="term" value="F:oxidoreductase activity, acting on the CH-OH group of donors, NAD or NADP as acceptor"/>
    <property type="evidence" value="ECO:0007669"/>
    <property type="project" value="InterPro"/>
</dbReference>
<dbReference type="PANTHER" id="PTHR43761:SF1">
    <property type="entry name" value="D-ISOMER SPECIFIC 2-HYDROXYACID DEHYDROGENASE CATALYTIC DOMAIN-CONTAINING PROTEIN-RELATED"/>
    <property type="match status" value="1"/>
</dbReference>
<organism evidence="7 8">
    <name type="scientific">Candidatus Merdivivens pullistercoris</name>
    <dbReference type="NCBI Taxonomy" id="2840873"/>
    <lineage>
        <taxon>Bacteria</taxon>
        <taxon>Pseudomonadati</taxon>
        <taxon>Bacteroidota</taxon>
        <taxon>Bacteroidia</taxon>
        <taxon>Bacteroidales</taxon>
        <taxon>Muribaculaceae</taxon>
        <taxon>Muribaculaceae incertae sedis</taxon>
        <taxon>Candidatus Merdivivens</taxon>
    </lineage>
</organism>
<protein>
    <submittedName>
        <fullName evidence="7">D-2-hydroxyacid dehydrogenase</fullName>
    </submittedName>
</protein>
<evidence type="ECO:0000256" key="3">
    <source>
        <dbReference type="ARBA" id="ARBA00023027"/>
    </source>
</evidence>
<evidence type="ECO:0000256" key="4">
    <source>
        <dbReference type="RuleBase" id="RU003719"/>
    </source>
</evidence>
<feature type="domain" description="D-isomer specific 2-hydroxyacid dehydrogenase catalytic" evidence="5">
    <location>
        <begin position="18"/>
        <end position="313"/>
    </location>
</feature>
<dbReference type="InterPro" id="IPR029753">
    <property type="entry name" value="D-isomer_DH_CS"/>
</dbReference>
<dbReference type="InterPro" id="IPR050418">
    <property type="entry name" value="D-iso_2-hydroxyacid_DH_PdxB"/>
</dbReference>
<keyword evidence="3" id="KW-0520">NAD</keyword>
<dbReference type="InterPro" id="IPR006139">
    <property type="entry name" value="D-isomer_2_OHA_DH_cat_dom"/>
</dbReference>